<name>A0A2A2H3Z0_METBR</name>
<dbReference type="PRINTS" id="PR00411">
    <property type="entry name" value="PNDRDTASEI"/>
</dbReference>
<dbReference type="SUPFAM" id="SSF160996">
    <property type="entry name" value="HI0933 insert domain-like"/>
    <property type="match status" value="1"/>
</dbReference>
<dbReference type="AlphaFoldDB" id="A0A2A2H3Z0"/>
<dbReference type="Pfam" id="PF22780">
    <property type="entry name" value="HI0933_like_1st"/>
    <property type="match status" value="1"/>
</dbReference>
<reference evidence="6 7" key="1">
    <citation type="journal article" date="2017" name="BMC Genomics">
        <title>Genomic analysis of methanogenic archaea reveals a shift towards energy conservation.</title>
        <authorList>
            <person name="Gilmore S.P."/>
            <person name="Henske J.K."/>
            <person name="Sexton J.A."/>
            <person name="Solomon K.V."/>
            <person name="Seppala S."/>
            <person name="Yoo J.I."/>
            <person name="Huyett L.M."/>
            <person name="Pressman A."/>
            <person name="Cogan J.Z."/>
            <person name="Kivenson V."/>
            <person name="Peng X."/>
            <person name="Tan Y."/>
            <person name="Valentine D.L."/>
            <person name="O'Malley M.A."/>
        </authorList>
    </citation>
    <scope>NUCLEOTIDE SEQUENCE [LARGE SCALE GENOMIC DNA]</scope>
    <source>
        <strain evidence="6 7">M.o.H.</strain>
    </source>
</reference>
<dbReference type="InterPro" id="IPR057661">
    <property type="entry name" value="RsdA/BaiN/AoA(So)_Rossmann"/>
</dbReference>
<dbReference type="PANTHER" id="PTHR42887">
    <property type="entry name" value="OS12G0638800 PROTEIN"/>
    <property type="match status" value="1"/>
</dbReference>
<evidence type="ECO:0000259" key="5">
    <source>
        <dbReference type="Pfam" id="PF22780"/>
    </source>
</evidence>
<feature type="domain" description="RsdA/BaiN/AoA(So)-like insert" evidence="5">
    <location>
        <begin position="192"/>
        <end position="355"/>
    </location>
</feature>
<dbReference type="RefSeq" id="WP_069583730.1">
    <property type="nucleotide sequence ID" value="NZ_LMVM01000033.1"/>
</dbReference>
<keyword evidence="3" id="KW-0274">FAD</keyword>
<dbReference type="NCBIfam" id="TIGR00275">
    <property type="entry name" value="aminoacetone oxidase family FAD-binding enzyme"/>
    <property type="match status" value="1"/>
</dbReference>
<evidence type="ECO:0000259" key="4">
    <source>
        <dbReference type="Pfam" id="PF03486"/>
    </source>
</evidence>
<evidence type="ECO:0000256" key="1">
    <source>
        <dbReference type="ARBA" id="ARBA00001974"/>
    </source>
</evidence>
<dbReference type="Gene3D" id="1.10.8.260">
    <property type="entry name" value="HI0933 insert domain-like"/>
    <property type="match status" value="1"/>
</dbReference>
<dbReference type="Pfam" id="PF03486">
    <property type="entry name" value="HI0933_like"/>
    <property type="match status" value="1"/>
</dbReference>
<proteinExistence type="predicted"/>
<dbReference type="Proteomes" id="UP000217784">
    <property type="component" value="Unassembled WGS sequence"/>
</dbReference>
<sequence>MKLYDIVVVGAGPAGMMAAIRAGQLGKNVMLIEKNDTIGEKLKITGSSRCNITNTASLDTFMGKFGKKGAFFRSAFAALSNRRLMSFFEVKGLKFKIEESGRVFPVTDKSRSVIKVLKEYLSQSRVKINYNTRLVRIKKKKDYFSLDLGNDNYMATKKVILATGGISYPATGSTGDGFEVAQKVGHKVTPLRPGIVPLKVVETYVKELQGISIENARLTFKYGKRKLVSDTGNMIFTHFGISGPLVLDLSSQIVQILEKNETVDLFIDLKPEMTDQELQKKIMDEFEKRSKTEFKNLMKLFMPNRMIPIVAELLDIDPKKKVNQIKKGERNGVVNLLKAFPLTVTGSLSIEKAMVTCGGVSRKEIDPQTMESKVVNGIYFAGEIIDFCAPSGGYNLQEAFSTGYLAGEMAANSLDN</sequence>
<gene>
    <name evidence="6" type="ORF">ASJ80_03195</name>
</gene>
<organism evidence="6 7">
    <name type="scientific">Methanobacterium bryantii</name>
    <dbReference type="NCBI Taxonomy" id="2161"/>
    <lineage>
        <taxon>Archaea</taxon>
        <taxon>Methanobacteriati</taxon>
        <taxon>Methanobacteriota</taxon>
        <taxon>Methanomada group</taxon>
        <taxon>Methanobacteria</taxon>
        <taxon>Methanobacteriales</taxon>
        <taxon>Methanobacteriaceae</taxon>
        <taxon>Methanobacterium</taxon>
    </lineage>
</organism>
<keyword evidence="7" id="KW-1185">Reference proteome</keyword>
<dbReference type="Gene3D" id="3.50.50.60">
    <property type="entry name" value="FAD/NAD(P)-binding domain"/>
    <property type="match status" value="1"/>
</dbReference>
<dbReference type="OrthoDB" id="11867at2157"/>
<evidence type="ECO:0000256" key="2">
    <source>
        <dbReference type="ARBA" id="ARBA00022630"/>
    </source>
</evidence>
<evidence type="ECO:0000313" key="6">
    <source>
        <dbReference type="EMBL" id="PAV04034.1"/>
    </source>
</evidence>
<comment type="caution">
    <text evidence="6">The sequence shown here is derived from an EMBL/GenBank/DDBJ whole genome shotgun (WGS) entry which is preliminary data.</text>
</comment>
<evidence type="ECO:0008006" key="8">
    <source>
        <dbReference type="Google" id="ProtNLM"/>
    </source>
</evidence>
<comment type="cofactor">
    <cofactor evidence="1">
        <name>FAD</name>
        <dbReference type="ChEBI" id="CHEBI:57692"/>
    </cofactor>
</comment>
<dbReference type="SUPFAM" id="SSF51905">
    <property type="entry name" value="FAD/NAD(P)-binding domain"/>
    <property type="match status" value="1"/>
</dbReference>
<dbReference type="Gene3D" id="2.40.30.10">
    <property type="entry name" value="Translation factors"/>
    <property type="match status" value="1"/>
</dbReference>
<dbReference type="InterPro" id="IPR023166">
    <property type="entry name" value="BaiN-like_dom_sf"/>
</dbReference>
<dbReference type="PANTHER" id="PTHR42887:SF2">
    <property type="entry name" value="OS12G0638800 PROTEIN"/>
    <property type="match status" value="1"/>
</dbReference>
<feature type="domain" description="RsdA/BaiN/AoA(So)-like Rossmann fold-like" evidence="4">
    <location>
        <begin position="5"/>
        <end position="408"/>
    </location>
</feature>
<evidence type="ECO:0000256" key="3">
    <source>
        <dbReference type="ARBA" id="ARBA00022827"/>
    </source>
</evidence>
<dbReference type="InterPro" id="IPR004792">
    <property type="entry name" value="BaiN-like"/>
</dbReference>
<evidence type="ECO:0000313" key="7">
    <source>
        <dbReference type="Proteomes" id="UP000217784"/>
    </source>
</evidence>
<dbReference type="InterPro" id="IPR036188">
    <property type="entry name" value="FAD/NAD-bd_sf"/>
</dbReference>
<accession>A0A2A2H3Z0</accession>
<keyword evidence="2" id="KW-0285">Flavoprotein</keyword>
<dbReference type="InterPro" id="IPR055178">
    <property type="entry name" value="RsdA/BaiN/AoA(So)-like_dom"/>
</dbReference>
<dbReference type="EMBL" id="LMVM01000033">
    <property type="protein sequence ID" value="PAV04034.1"/>
    <property type="molecule type" value="Genomic_DNA"/>
</dbReference>
<protein>
    <recommendedName>
        <fullName evidence="8">FAD-dependent oxidoreductase</fullName>
    </recommendedName>
</protein>
<dbReference type="PRINTS" id="PR00368">
    <property type="entry name" value="FADPNR"/>
</dbReference>